<keyword evidence="2" id="KW-1185">Reference proteome</keyword>
<protein>
    <submittedName>
        <fullName evidence="1">Uncharacterized protein</fullName>
    </submittedName>
</protein>
<comment type="caution">
    <text evidence="1">The sequence shown here is derived from an EMBL/GenBank/DDBJ whole genome shotgun (WGS) entry which is preliminary data.</text>
</comment>
<reference evidence="1 2" key="1">
    <citation type="journal article" date="2024" name="Science">
        <title>Giant polyketide synthase enzymes in the biosynthesis of giant marine polyether toxins.</title>
        <authorList>
            <person name="Fallon T.R."/>
            <person name="Shende V.V."/>
            <person name="Wierzbicki I.H."/>
            <person name="Pendleton A.L."/>
            <person name="Watervoot N.F."/>
            <person name="Auber R.P."/>
            <person name="Gonzalez D.J."/>
            <person name="Wisecaver J.H."/>
            <person name="Moore B.S."/>
        </authorList>
    </citation>
    <scope>NUCLEOTIDE SEQUENCE [LARGE SCALE GENOMIC DNA]</scope>
    <source>
        <strain evidence="1 2">12B1</strain>
    </source>
</reference>
<dbReference type="AlphaFoldDB" id="A0AB34K140"/>
<dbReference type="Proteomes" id="UP001515480">
    <property type="component" value="Unassembled WGS sequence"/>
</dbReference>
<evidence type="ECO:0000313" key="1">
    <source>
        <dbReference type="EMBL" id="KAL1527062.1"/>
    </source>
</evidence>
<sequence>MLPGHYVKHDGGVDFQLCWLHTGELQFEHREQHGGALKRQLARVAPDSAAFTISWEWGSPTFVLACDKRKLLENGQEEFVLQTTEMISEEQIRSFKCMGVLCLHDAVPISLVSRALESRDVKQAILKGQASAPGHWCEIQTTCSTVLDLLVPTWSSVCKLLGDDTAFPTCAQVAVKSPGGTATPPGHLGEDAHIDGLHSLGNGVPEGELRNFTMLIGIALSDVPMPNMGNFAFRSHEHCLIMTQCEVSPLLEEVVSEIHCAWIMDST</sequence>
<gene>
    <name evidence="1" type="ORF">AB1Y20_015746</name>
</gene>
<name>A0AB34K140_PRYPA</name>
<organism evidence="1 2">
    <name type="scientific">Prymnesium parvum</name>
    <name type="common">Toxic golden alga</name>
    <dbReference type="NCBI Taxonomy" id="97485"/>
    <lineage>
        <taxon>Eukaryota</taxon>
        <taxon>Haptista</taxon>
        <taxon>Haptophyta</taxon>
        <taxon>Prymnesiophyceae</taxon>
        <taxon>Prymnesiales</taxon>
        <taxon>Prymnesiaceae</taxon>
        <taxon>Prymnesium</taxon>
    </lineage>
</organism>
<evidence type="ECO:0000313" key="2">
    <source>
        <dbReference type="Proteomes" id="UP001515480"/>
    </source>
</evidence>
<accession>A0AB34K140</accession>
<dbReference type="EMBL" id="JBGBPQ010000003">
    <property type="protein sequence ID" value="KAL1527062.1"/>
    <property type="molecule type" value="Genomic_DNA"/>
</dbReference>
<proteinExistence type="predicted"/>